<reference evidence="3 4" key="1">
    <citation type="submission" date="2014-04" db="EMBL/GenBank/DDBJ databases">
        <authorList>
            <consortium name="DOE Joint Genome Institute"/>
            <person name="Kuo A."/>
            <person name="Kohler A."/>
            <person name="Jargeat P."/>
            <person name="Nagy L.G."/>
            <person name="Floudas D."/>
            <person name="Copeland A."/>
            <person name="Barry K.W."/>
            <person name="Cichocki N."/>
            <person name="Veneault-Fourrey C."/>
            <person name="LaButti K."/>
            <person name="Lindquist E.A."/>
            <person name="Lipzen A."/>
            <person name="Lundell T."/>
            <person name="Morin E."/>
            <person name="Murat C."/>
            <person name="Sun H."/>
            <person name="Tunlid A."/>
            <person name="Henrissat B."/>
            <person name="Grigoriev I.V."/>
            <person name="Hibbett D.S."/>
            <person name="Martin F."/>
            <person name="Nordberg H.P."/>
            <person name="Cantor M.N."/>
            <person name="Hua S.X."/>
        </authorList>
    </citation>
    <scope>NUCLEOTIDE SEQUENCE [LARGE SCALE GENOMIC DNA]</scope>
    <source>
        <strain evidence="3 4">Ve08.2h10</strain>
    </source>
</reference>
<gene>
    <name evidence="3" type="ORF">PAXRUDRAFT_824096</name>
</gene>
<accession>A0A0D0DIP0</accession>
<dbReference type="STRING" id="930991.A0A0D0DIP0"/>
<dbReference type="SUPFAM" id="SSF52047">
    <property type="entry name" value="RNI-like"/>
    <property type="match status" value="1"/>
</dbReference>
<evidence type="ECO:0000256" key="1">
    <source>
        <dbReference type="SAM" id="MobiDB-lite"/>
    </source>
</evidence>
<dbReference type="Pfam" id="PF12937">
    <property type="entry name" value="F-box-like"/>
    <property type="match status" value="1"/>
</dbReference>
<dbReference type="InterPro" id="IPR001810">
    <property type="entry name" value="F-box_dom"/>
</dbReference>
<feature type="domain" description="F-box" evidence="2">
    <location>
        <begin position="62"/>
        <end position="121"/>
    </location>
</feature>
<feature type="compositionally biased region" description="Acidic residues" evidence="1">
    <location>
        <begin position="601"/>
        <end position="622"/>
    </location>
</feature>
<dbReference type="Gene3D" id="1.20.1280.50">
    <property type="match status" value="1"/>
</dbReference>
<protein>
    <recommendedName>
        <fullName evidence="2">F-box domain-containing protein</fullName>
    </recommendedName>
</protein>
<dbReference type="Gene3D" id="3.80.10.10">
    <property type="entry name" value="Ribonuclease Inhibitor"/>
    <property type="match status" value="1"/>
</dbReference>
<organism evidence="3 4">
    <name type="scientific">Paxillus rubicundulus Ve08.2h10</name>
    <dbReference type="NCBI Taxonomy" id="930991"/>
    <lineage>
        <taxon>Eukaryota</taxon>
        <taxon>Fungi</taxon>
        <taxon>Dikarya</taxon>
        <taxon>Basidiomycota</taxon>
        <taxon>Agaricomycotina</taxon>
        <taxon>Agaricomycetes</taxon>
        <taxon>Agaricomycetidae</taxon>
        <taxon>Boletales</taxon>
        <taxon>Paxilineae</taxon>
        <taxon>Paxillaceae</taxon>
        <taxon>Paxillus</taxon>
    </lineage>
</organism>
<dbReference type="EMBL" id="KN824901">
    <property type="protein sequence ID" value="KIK98242.1"/>
    <property type="molecule type" value="Genomic_DNA"/>
</dbReference>
<feature type="region of interest" description="Disordered" evidence="1">
    <location>
        <begin position="601"/>
        <end position="625"/>
    </location>
</feature>
<name>A0A0D0DIP0_9AGAM</name>
<evidence type="ECO:0000259" key="2">
    <source>
        <dbReference type="Pfam" id="PF12937"/>
    </source>
</evidence>
<keyword evidence="4" id="KW-1185">Reference proteome</keyword>
<dbReference type="AlphaFoldDB" id="A0A0D0DIP0"/>
<proteinExistence type="predicted"/>
<dbReference type="HOGENOM" id="CLU_024199_2_3_1"/>
<reference evidence="4" key="2">
    <citation type="submission" date="2015-01" db="EMBL/GenBank/DDBJ databases">
        <title>Evolutionary Origins and Diversification of the Mycorrhizal Mutualists.</title>
        <authorList>
            <consortium name="DOE Joint Genome Institute"/>
            <consortium name="Mycorrhizal Genomics Consortium"/>
            <person name="Kohler A."/>
            <person name="Kuo A."/>
            <person name="Nagy L.G."/>
            <person name="Floudas D."/>
            <person name="Copeland A."/>
            <person name="Barry K.W."/>
            <person name="Cichocki N."/>
            <person name="Veneault-Fourrey C."/>
            <person name="LaButti K."/>
            <person name="Lindquist E.A."/>
            <person name="Lipzen A."/>
            <person name="Lundell T."/>
            <person name="Morin E."/>
            <person name="Murat C."/>
            <person name="Riley R."/>
            <person name="Ohm R."/>
            <person name="Sun H."/>
            <person name="Tunlid A."/>
            <person name="Henrissat B."/>
            <person name="Grigoriev I.V."/>
            <person name="Hibbett D.S."/>
            <person name="Martin F."/>
        </authorList>
    </citation>
    <scope>NUCLEOTIDE SEQUENCE [LARGE SCALE GENOMIC DNA]</scope>
    <source>
        <strain evidence="4">Ve08.2h10</strain>
    </source>
</reference>
<dbReference type="Proteomes" id="UP000054538">
    <property type="component" value="Unassembled WGS sequence"/>
</dbReference>
<dbReference type="InterPro" id="IPR032675">
    <property type="entry name" value="LRR_dom_sf"/>
</dbReference>
<sequence length="635" mass="71028">MAPRILVATLPRPLALLTTPGATPTASNPGRTVDQALIDDDIAALHLSICSLRTRRNALSPISCLPPEILATIFTHCARHCYEVPQSRSGWVAPFWVNVSYTCRHWRDVALNCPSLWTFLFVSSPRWTEELFSRSKMAPLKIRIDMDHGKQTNERKFFEKVAAHAERVRDLSLKLPRNEAEELLPKLSSRAPLLQTLHINVKRSGYLSDSPVVLRDLFNGDTPALRTLELSNCHLPWSSLALSGLTTLSLSELASPSQLTVVALVAMLRRMPHLVHLNVENALTGGQSTLGTQSSLNSEDLDLPHLSRFALIAPFSTVIAFLSRVKIPLKTEVRLRCRSEHNNKDYTALYPPLAKIFNVTSETQAHLVPAIQTLVVQSNSSRVCFVFSTSDRDCDRRPFSSASYYESHHLEDWGCDIPLKLDIDVGLLGVDVEGLIGGICRSVSLTHLRSAHVCVDSSTPLSSTFWKGTLGHLQELRFLRVTGDSLQGLTSVLSFGQYHRSEHCDGASESSAPIFAPSLAELGLDCAEFSKDCRPRALADPENCYSSPSCLYDALSYRKAKGYALQKLVVNECMYVFQQHVSEWKTVVDTVEWDGVMRMEEDYEDSDEEDEYEEEYDYDGDGYDPYGVDYFDDIY</sequence>
<evidence type="ECO:0000313" key="3">
    <source>
        <dbReference type="EMBL" id="KIK98242.1"/>
    </source>
</evidence>
<dbReference type="OrthoDB" id="2692326at2759"/>
<dbReference type="InParanoid" id="A0A0D0DIP0"/>
<evidence type="ECO:0000313" key="4">
    <source>
        <dbReference type="Proteomes" id="UP000054538"/>
    </source>
</evidence>